<dbReference type="Proteomes" id="UP000287224">
    <property type="component" value="Unassembled WGS sequence"/>
</dbReference>
<accession>A0A401ZQZ7</accession>
<keyword evidence="2" id="KW-1185">Reference proteome</keyword>
<gene>
    <name evidence="1" type="ORF">KDAU_66220</name>
</gene>
<reference evidence="2" key="1">
    <citation type="submission" date="2018-12" db="EMBL/GenBank/DDBJ databases">
        <title>Tengunoibacter tsumagoiensis gen. nov., sp. nov., Dictyobacter kobayashii sp. nov., D. alpinus sp. nov., and D. joshuensis sp. nov. and description of Dictyobacteraceae fam. nov. within the order Ktedonobacterales isolated from Tengu-no-mugimeshi.</title>
        <authorList>
            <person name="Wang C.M."/>
            <person name="Zheng Y."/>
            <person name="Sakai Y."/>
            <person name="Toyoda A."/>
            <person name="Minakuchi Y."/>
            <person name="Abe K."/>
            <person name="Yokota A."/>
            <person name="Yabe S."/>
        </authorList>
    </citation>
    <scope>NUCLEOTIDE SEQUENCE [LARGE SCALE GENOMIC DNA]</scope>
    <source>
        <strain evidence="2">S-27</strain>
    </source>
</reference>
<protein>
    <submittedName>
        <fullName evidence="1">Uncharacterized protein</fullName>
    </submittedName>
</protein>
<organism evidence="1 2">
    <name type="scientific">Dictyobacter aurantiacus</name>
    <dbReference type="NCBI Taxonomy" id="1936993"/>
    <lineage>
        <taxon>Bacteria</taxon>
        <taxon>Bacillati</taxon>
        <taxon>Chloroflexota</taxon>
        <taxon>Ktedonobacteria</taxon>
        <taxon>Ktedonobacterales</taxon>
        <taxon>Dictyobacteraceae</taxon>
        <taxon>Dictyobacter</taxon>
    </lineage>
</organism>
<evidence type="ECO:0000313" key="2">
    <source>
        <dbReference type="Proteomes" id="UP000287224"/>
    </source>
</evidence>
<dbReference type="RefSeq" id="WP_126601699.1">
    <property type="nucleotide sequence ID" value="NZ_BIFQ01000002.1"/>
</dbReference>
<dbReference type="EMBL" id="BIFQ01000002">
    <property type="protein sequence ID" value="GCE09293.1"/>
    <property type="molecule type" value="Genomic_DNA"/>
</dbReference>
<sequence>MVEVLYTGTLSDRQLTQLIMDCGFPPHARFLGEQLPDRLIDDAERKDLLLFNWYIPSLPFTRYTTGRIFHFEGELRWEQQNADEFQLLYLGSDHYTDVLEHHSCTLQPEFANLMREKKLKNVPKEYVLFGKRLGEDPKQLATPENHITYAEARIPRLLHYPLQVSADEKPGERVRIHATEYVDRESGCLYAYRFQTLQAMTDTSINKGA</sequence>
<dbReference type="InterPro" id="IPR023815">
    <property type="entry name" value="CRISPR-assoc_Csx19"/>
</dbReference>
<proteinExistence type="predicted"/>
<name>A0A401ZQZ7_9CHLR</name>
<evidence type="ECO:0000313" key="1">
    <source>
        <dbReference type="EMBL" id="GCE09293.1"/>
    </source>
</evidence>
<dbReference type="OrthoDB" id="165087at2"/>
<comment type="caution">
    <text evidence="1">The sequence shown here is derived from an EMBL/GenBank/DDBJ whole genome shotgun (WGS) entry which is preliminary data.</text>
</comment>
<dbReference type="NCBIfam" id="TIGR03984">
    <property type="entry name" value="CRISPR-associated protein Csx19"/>
    <property type="match status" value="1"/>
</dbReference>
<dbReference type="AlphaFoldDB" id="A0A401ZQZ7"/>